<comment type="subcellular location">
    <subcellularLocation>
        <location evidence="1">Membrane</location>
        <topology evidence="1">Multi-pass membrane protein</topology>
    </subcellularLocation>
</comment>
<dbReference type="InterPro" id="IPR003593">
    <property type="entry name" value="AAA+_ATPase"/>
</dbReference>
<dbReference type="InterPro" id="IPR027417">
    <property type="entry name" value="P-loop_NTPase"/>
</dbReference>
<dbReference type="FunFam" id="3.40.50.300:FF:003489">
    <property type="entry name" value="ABC transporter G family member 39"/>
    <property type="match status" value="1"/>
</dbReference>
<feature type="region of interest" description="Disordered" evidence="10">
    <location>
        <begin position="95"/>
        <end position="114"/>
    </location>
</feature>
<evidence type="ECO:0000256" key="7">
    <source>
        <dbReference type="ARBA" id="ARBA00022840"/>
    </source>
</evidence>
<dbReference type="Pfam" id="PF08370">
    <property type="entry name" value="PDR_assoc"/>
    <property type="match status" value="1"/>
</dbReference>
<dbReference type="InterPro" id="IPR013525">
    <property type="entry name" value="ABC2_TM"/>
</dbReference>
<evidence type="ECO:0000256" key="8">
    <source>
        <dbReference type="ARBA" id="ARBA00022989"/>
    </source>
</evidence>
<proteinExistence type="inferred from homology"/>
<dbReference type="GO" id="GO:0016020">
    <property type="term" value="C:membrane"/>
    <property type="evidence" value="ECO:0007669"/>
    <property type="project" value="UniProtKB-SubCell"/>
</dbReference>
<dbReference type="Proteomes" id="UP000239757">
    <property type="component" value="Unassembled WGS sequence"/>
</dbReference>
<evidence type="ECO:0000256" key="1">
    <source>
        <dbReference type="ARBA" id="ARBA00004141"/>
    </source>
</evidence>
<accession>A0A2P5XXV0</accession>
<keyword evidence="9 11" id="KW-0472">Membrane</keyword>
<dbReference type="InterPro" id="IPR013581">
    <property type="entry name" value="PDR_assoc"/>
</dbReference>
<dbReference type="InterPro" id="IPR043926">
    <property type="entry name" value="ABCG_dom"/>
</dbReference>
<evidence type="ECO:0000313" key="14">
    <source>
        <dbReference type="Proteomes" id="UP000239757"/>
    </source>
</evidence>
<keyword evidence="6" id="KW-0547">Nucleotide-binding</keyword>
<dbReference type="EMBL" id="KZ664056">
    <property type="protein sequence ID" value="PPS08131.1"/>
    <property type="molecule type" value="Genomic_DNA"/>
</dbReference>
<feature type="domain" description="ABC transporter" evidence="12">
    <location>
        <begin position="126"/>
        <end position="379"/>
    </location>
</feature>
<evidence type="ECO:0000256" key="3">
    <source>
        <dbReference type="ARBA" id="ARBA00022448"/>
    </source>
</evidence>
<dbReference type="PROSITE" id="PS50893">
    <property type="entry name" value="ABC_TRANSPORTER_2"/>
    <property type="match status" value="1"/>
</dbReference>
<evidence type="ECO:0000256" key="11">
    <source>
        <dbReference type="SAM" id="Phobius"/>
    </source>
</evidence>
<keyword evidence="8 11" id="KW-1133">Transmembrane helix</keyword>
<evidence type="ECO:0000256" key="5">
    <source>
        <dbReference type="ARBA" id="ARBA00022737"/>
    </source>
</evidence>
<dbReference type="Gene3D" id="3.40.50.300">
    <property type="entry name" value="P-loop containing nucleotide triphosphate hydrolases"/>
    <property type="match status" value="1"/>
</dbReference>
<dbReference type="Pfam" id="PF19055">
    <property type="entry name" value="ABC2_membrane_7"/>
    <property type="match status" value="1"/>
</dbReference>
<dbReference type="GO" id="GO:0140359">
    <property type="term" value="F:ABC-type transporter activity"/>
    <property type="evidence" value="ECO:0007669"/>
    <property type="project" value="InterPro"/>
</dbReference>
<dbReference type="GO" id="GO:0016887">
    <property type="term" value="F:ATP hydrolysis activity"/>
    <property type="evidence" value="ECO:0007669"/>
    <property type="project" value="InterPro"/>
</dbReference>
<dbReference type="InterPro" id="IPR034003">
    <property type="entry name" value="ABCG_PDR_2"/>
</dbReference>
<evidence type="ECO:0000256" key="6">
    <source>
        <dbReference type="ARBA" id="ARBA00022741"/>
    </source>
</evidence>
<dbReference type="PANTHER" id="PTHR48040">
    <property type="entry name" value="PLEIOTROPIC DRUG RESISTANCE PROTEIN 1-LIKE ISOFORM X1"/>
    <property type="match status" value="1"/>
</dbReference>
<evidence type="ECO:0000256" key="4">
    <source>
        <dbReference type="ARBA" id="ARBA00022692"/>
    </source>
</evidence>
<dbReference type="SMART" id="SM00382">
    <property type="entry name" value="AAA"/>
    <property type="match status" value="1"/>
</dbReference>
<evidence type="ECO:0000256" key="10">
    <source>
        <dbReference type="SAM" id="MobiDB-lite"/>
    </source>
</evidence>
<keyword evidence="7" id="KW-0067">ATP-binding</keyword>
<evidence type="ECO:0000259" key="12">
    <source>
        <dbReference type="PROSITE" id="PS50893"/>
    </source>
</evidence>
<dbReference type="CDD" id="cd03232">
    <property type="entry name" value="ABCG_PDR_domain2"/>
    <property type="match status" value="1"/>
</dbReference>
<organism evidence="13 14">
    <name type="scientific">Gossypium barbadense</name>
    <name type="common">Sea Island cotton</name>
    <name type="synonym">Hibiscus barbadensis</name>
    <dbReference type="NCBI Taxonomy" id="3634"/>
    <lineage>
        <taxon>Eukaryota</taxon>
        <taxon>Viridiplantae</taxon>
        <taxon>Streptophyta</taxon>
        <taxon>Embryophyta</taxon>
        <taxon>Tracheophyta</taxon>
        <taxon>Spermatophyta</taxon>
        <taxon>Magnoliopsida</taxon>
        <taxon>eudicotyledons</taxon>
        <taxon>Gunneridae</taxon>
        <taxon>Pentapetalae</taxon>
        <taxon>rosids</taxon>
        <taxon>malvids</taxon>
        <taxon>Malvales</taxon>
        <taxon>Malvaceae</taxon>
        <taxon>Malvoideae</taxon>
        <taxon>Gossypium</taxon>
    </lineage>
</organism>
<comment type="similarity">
    <text evidence="2">Belongs to the ABC transporter superfamily. ABCG family. PDR (TC 3.A.1.205) subfamily.</text>
</comment>
<evidence type="ECO:0000313" key="13">
    <source>
        <dbReference type="EMBL" id="PPS08131.1"/>
    </source>
</evidence>
<feature type="transmembrane region" description="Helical" evidence="11">
    <location>
        <begin position="47"/>
        <end position="74"/>
    </location>
</feature>
<keyword evidence="4 11" id="KW-0812">Transmembrane</keyword>
<sequence length="525" mass="58388">MQRYIPYPHGNPHFAQYLSRWESEVQETNSTLGQEILKSHGFDFEDYFFWISIAVLLGFALVWNIGFTLALSFLNPPGSSRVVISHEKLSSIRKGDSLNGSDKEDVSKKEESSKGRMVLPFDPSTLTFQNLQYCVDTPQEMRKGGNAYRKLKILSDITGAARPGVLTALMEATGAGKTTLLDVLAGRKTIGYIEGEIRVNGYPKVQETFVRISGYCEQNDVHSPQITVKESLIFSAWLRLPACIDSKTKTEFVQEVIETIELGGVKDALVGTPGLRGLSTEQRKRLTIAVELVANPSIIFMDEPTTGLAARAAAIVMRAVKNVADTGRTIVCTIHQPTNDIFESFDELIFLKPGGSVIYYGPIGPHSSKVTEYFENIPGVPKIKDNCNPATWILEVASASAERELGIDFAEIYKNSALYENNQQSLFNIFGSMYGAVIFLGCNSGSAVQPFVATERVIMYRERFAGMYCSWCYTLAQVLIEIPYLFTQAVVFVILTYSMIGDASCRFDTQCRNSWSFNLFFLSIV</sequence>
<gene>
    <name evidence="13" type="ORF">GOBAR_AA12511</name>
</gene>
<protein>
    <recommendedName>
        <fullName evidence="12">ABC transporter domain-containing protein</fullName>
    </recommendedName>
</protein>
<dbReference type="GO" id="GO:0005524">
    <property type="term" value="F:ATP binding"/>
    <property type="evidence" value="ECO:0007669"/>
    <property type="project" value="UniProtKB-KW"/>
</dbReference>
<dbReference type="AlphaFoldDB" id="A0A2P5XXV0"/>
<dbReference type="Pfam" id="PF00005">
    <property type="entry name" value="ABC_tran"/>
    <property type="match status" value="1"/>
</dbReference>
<dbReference type="PANTHER" id="PTHR48040:SF47">
    <property type="entry name" value="ABC TRANSPORTER DOMAIN-CONTAINING PROTEIN"/>
    <property type="match status" value="1"/>
</dbReference>
<name>A0A2P5XXV0_GOSBA</name>
<evidence type="ECO:0000256" key="2">
    <source>
        <dbReference type="ARBA" id="ARBA00006012"/>
    </source>
</evidence>
<dbReference type="OrthoDB" id="66620at2759"/>
<keyword evidence="5" id="KW-0677">Repeat</keyword>
<dbReference type="InterPro" id="IPR003439">
    <property type="entry name" value="ABC_transporter-like_ATP-bd"/>
</dbReference>
<evidence type="ECO:0000256" key="9">
    <source>
        <dbReference type="ARBA" id="ARBA00023136"/>
    </source>
</evidence>
<reference evidence="13 14" key="1">
    <citation type="submission" date="2015-01" db="EMBL/GenBank/DDBJ databases">
        <title>Genome of allotetraploid Gossypium barbadense reveals genomic plasticity and fiber elongation in cotton evolution.</title>
        <authorList>
            <person name="Chen X."/>
            <person name="Liu X."/>
            <person name="Zhao B."/>
            <person name="Zheng H."/>
            <person name="Hu Y."/>
            <person name="Lu G."/>
            <person name="Yang C."/>
            <person name="Chen J."/>
            <person name="Shan C."/>
            <person name="Zhang L."/>
            <person name="Zhou Y."/>
            <person name="Wang L."/>
            <person name="Guo W."/>
            <person name="Bai Y."/>
            <person name="Ruan J."/>
            <person name="Shangguan X."/>
            <person name="Mao Y."/>
            <person name="Jiang J."/>
            <person name="Zhu Y."/>
            <person name="Lei J."/>
            <person name="Kang H."/>
            <person name="Chen S."/>
            <person name="He X."/>
            <person name="Wang R."/>
            <person name="Wang Y."/>
            <person name="Chen J."/>
            <person name="Wang L."/>
            <person name="Yu S."/>
            <person name="Wang B."/>
            <person name="Wei J."/>
            <person name="Song S."/>
            <person name="Lu X."/>
            <person name="Gao Z."/>
            <person name="Gu W."/>
            <person name="Deng X."/>
            <person name="Ma D."/>
            <person name="Wang S."/>
            <person name="Liang W."/>
            <person name="Fang L."/>
            <person name="Cai C."/>
            <person name="Zhu X."/>
            <person name="Zhou B."/>
            <person name="Zhang Y."/>
            <person name="Chen Z."/>
            <person name="Xu S."/>
            <person name="Zhu R."/>
            <person name="Wang S."/>
            <person name="Zhang T."/>
            <person name="Zhao G."/>
        </authorList>
    </citation>
    <scope>NUCLEOTIDE SEQUENCE [LARGE SCALE GENOMIC DNA]</scope>
    <source>
        <strain evidence="14">cv. Xinhai21</strain>
        <tissue evidence="13">Leaf</tissue>
    </source>
</reference>
<keyword evidence="3" id="KW-0813">Transport</keyword>
<dbReference type="SUPFAM" id="SSF52540">
    <property type="entry name" value="P-loop containing nucleoside triphosphate hydrolases"/>
    <property type="match status" value="1"/>
</dbReference>
<dbReference type="Pfam" id="PF01061">
    <property type="entry name" value="ABC2_membrane"/>
    <property type="match status" value="1"/>
</dbReference>